<feature type="region of interest" description="Disordered" evidence="1">
    <location>
        <begin position="29"/>
        <end position="53"/>
    </location>
</feature>
<name>A0A1G1WQJ6_9BACT</name>
<protein>
    <recommendedName>
        <fullName evidence="4">50S ribosomal protein L7/L12</fullName>
    </recommendedName>
</protein>
<dbReference type="AlphaFoldDB" id="A0A1G1WQJ6"/>
<feature type="compositionally biased region" description="Basic and acidic residues" evidence="1">
    <location>
        <begin position="180"/>
        <end position="210"/>
    </location>
</feature>
<evidence type="ECO:0000256" key="1">
    <source>
        <dbReference type="SAM" id="MobiDB-lite"/>
    </source>
</evidence>
<evidence type="ECO:0000313" key="2">
    <source>
        <dbReference type="EMBL" id="OGY30012.1"/>
    </source>
</evidence>
<evidence type="ECO:0008006" key="4">
    <source>
        <dbReference type="Google" id="ProtNLM"/>
    </source>
</evidence>
<evidence type="ECO:0000313" key="3">
    <source>
        <dbReference type="Proteomes" id="UP000177821"/>
    </source>
</evidence>
<organism evidence="2 3">
    <name type="scientific">Candidatus Woykebacteria bacterium RIFCSPHIGHO2_02_FULL_43_16b</name>
    <dbReference type="NCBI Taxonomy" id="1802601"/>
    <lineage>
        <taxon>Bacteria</taxon>
        <taxon>Candidatus Woykeibacteriota</taxon>
    </lineage>
</organism>
<reference evidence="2 3" key="1">
    <citation type="journal article" date="2016" name="Nat. Commun.">
        <title>Thousands of microbial genomes shed light on interconnected biogeochemical processes in an aquifer system.</title>
        <authorList>
            <person name="Anantharaman K."/>
            <person name="Brown C.T."/>
            <person name="Hug L.A."/>
            <person name="Sharon I."/>
            <person name="Castelle C.J."/>
            <person name="Probst A.J."/>
            <person name="Thomas B.C."/>
            <person name="Singh A."/>
            <person name="Wilkins M.J."/>
            <person name="Karaoz U."/>
            <person name="Brodie E.L."/>
            <person name="Williams K.H."/>
            <person name="Hubbard S.S."/>
            <person name="Banfield J.F."/>
        </authorList>
    </citation>
    <scope>NUCLEOTIDE SEQUENCE [LARGE SCALE GENOMIC DNA]</scope>
</reference>
<sequence>MSNKTQLINQALSAAESSIRQAKQLLAEIDQGSASRELPKNSPQPIRKIESPQVEKEKPGIVGIFDGESMVTEAGDKHPIPQNYASKCMLVVGDTLKMVEDNGEKRFKQIEHVKRYRTTGMVTKKEGKFRVVTPEGSYKVLGASIEHFKAEVGDEVVAFLPAGNLIASYIALESVAGKSKAEEVVPTKSNSEDDKKKELHEDKTKEKIVEAPKPAPKETQPAQPVVKAVKVEPKISPEPSPKKPEPLKIEVEKPVEVKMPDLVGEDELR</sequence>
<accession>A0A1G1WQJ6</accession>
<feature type="region of interest" description="Disordered" evidence="1">
    <location>
        <begin position="180"/>
        <end position="249"/>
    </location>
</feature>
<feature type="compositionally biased region" description="Basic and acidic residues" evidence="1">
    <location>
        <begin position="229"/>
        <end position="249"/>
    </location>
</feature>
<comment type="caution">
    <text evidence="2">The sequence shown here is derived from an EMBL/GenBank/DDBJ whole genome shotgun (WGS) entry which is preliminary data.</text>
</comment>
<dbReference type="EMBL" id="MHCX01000010">
    <property type="protein sequence ID" value="OGY30012.1"/>
    <property type="molecule type" value="Genomic_DNA"/>
</dbReference>
<proteinExistence type="predicted"/>
<gene>
    <name evidence="2" type="ORF">A3J50_02935</name>
</gene>
<dbReference type="Proteomes" id="UP000177821">
    <property type="component" value="Unassembled WGS sequence"/>
</dbReference>